<reference evidence="1" key="2">
    <citation type="journal article" date="2020" name="Nat. Commun.">
        <title>Large-scale genome sequencing of mycorrhizal fungi provides insights into the early evolution of symbiotic traits.</title>
        <authorList>
            <person name="Miyauchi S."/>
            <person name="Kiss E."/>
            <person name="Kuo A."/>
            <person name="Drula E."/>
            <person name="Kohler A."/>
            <person name="Sanchez-Garcia M."/>
            <person name="Morin E."/>
            <person name="Andreopoulos B."/>
            <person name="Barry K.W."/>
            <person name="Bonito G."/>
            <person name="Buee M."/>
            <person name="Carver A."/>
            <person name="Chen C."/>
            <person name="Cichocki N."/>
            <person name="Clum A."/>
            <person name="Culley D."/>
            <person name="Crous P.W."/>
            <person name="Fauchery L."/>
            <person name="Girlanda M."/>
            <person name="Hayes R.D."/>
            <person name="Keri Z."/>
            <person name="LaButti K."/>
            <person name="Lipzen A."/>
            <person name="Lombard V."/>
            <person name="Magnuson J."/>
            <person name="Maillard F."/>
            <person name="Murat C."/>
            <person name="Nolan M."/>
            <person name="Ohm R.A."/>
            <person name="Pangilinan J."/>
            <person name="Pereira M.F."/>
            <person name="Perotto S."/>
            <person name="Peter M."/>
            <person name="Pfister S."/>
            <person name="Riley R."/>
            <person name="Sitrit Y."/>
            <person name="Stielow J.B."/>
            <person name="Szollosi G."/>
            <person name="Zifcakova L."/>
            <person name="Stursova M."/>
            <person name="Spatafora J.W."/>
            <person name="Tedersoo L."/>
            <person name="Vaario L.M."/>
            <person name="Yamada A."/>
            <person name="Yan M."/>
            <person name="Wang P."/>
            <person name="Xu J."/>
            <person name="Bruns T."/>
            <person name="Baldrian P."/>
            <person name="Vilgalys R."/>
            <person name="Dunand C."/>
            <person name="Henrissat B."/>
            <person name="Grigoriev I.V."/>
            <person name="Hibbett D."/>
            <person name="Nagy L.G."/>
            <person name="Martin F.M."/>
        </authorList>
    </citation>
    <scope>NUCLEOTIDE SEQUENCE</scope>
    <source>
        <strain evidence="1">BED1</strain>
    </source>
</reference>
<proteinExistence type="predicted"/>
<gene>
    <name evidence="1" type="ORF">L210DRAFT_3546968</name>
</gene>
<dbReference type="Proteomes" id="UP001194468">
    <property type="component" value="Unassembled WGS sequence"/>
</dbReference>
<sequence length="58" mass="6836">MKCASSSKHVNQMRILEEYLQLLGLHPRTISDIVFQSYRRRKGQTGEQRQNSEETCRP</sequence>
<reference evidence="1" key="1">
    <citation type="submission" date="2019-10" db="EMBL/GenBank/DDBJ databases">
        <authorList>
            <consortium name="DOE Joint Genome Institute"/>
            <person name="Kuo A."/>
            <person name="Miyauchi S."/>
            <person name="Kiss E."/>
            <person name="Drula E."/>
            <person name="Kohler A."/>
            <person name="Sanchez-Garcia M."/>
            <person name="Andreopoulos B."/>
            <person name="Barry K.W."/>
            <person name="Bonito G."/>
            <person name="Buee M."/>
            <person name="Carver A."/>
            <person name="Chen C."/>
            <person name="Cichocki N."/>
            <person name="Clum A."/>
            <person name="Culley D."/>
            <person name="Crous P.W."/>
            <person name="Fauchery L."/>
            <person name="Girlanda M."/>
            <person name="Hayes R."/>
            <person name="Keri Z."/>
            <person name="LaButti K."/>
            <person name="Lipzen A."/>
            <person name="Lombard V."/>
            <person name="Magnuson J."/>
            <person name="Maillard F."/>
            <person name="Morin E."/>
            <person name="Murat C."/>
            <person name="Nolan M."/>
            <person name="Ohm R."/>
            <person name="Pangilinan J."/>
            <person name="Pereira M."/>
            <person name="Perotto S."/>
            <person name="Peter M."/>
            <person name="Riley R."/>
            <person name="Sitrit Y."/>
            <person name="Stielow B."/>
            <person name="Szollosi G."/>
            <person name="Zifcakova L."/>
            <person name="Stursova M."/>
            <person name="Spatafora J.W."/>
            <person name="Tedersoo L."/>
            <person name="Vaario L.-M."/>
            <person name="Yamada A."/>
            <person name="Yan M."/>
            <person name="Wang P."/>
            <person name="Xu J."/>
            <person name="Bruns T."/>
            <person name="Baldrian P."/>
            <person name="Vilgalys R."/>
            <person name="Henrissat B."/>
            <person name="Grigoriev I.V."/>
            <person name="Hibbett D."/>
            <person name="Nagy L.G."/>
            <person name="Martin F.M."/>
        </authorList>
    </citation>
    <scope>NUCLEOTIDE SEQUENCE</scope>
    <source>
        <strain evidence="1">BED1</strain>
    </source>
</reference>
<organism evidence="1 2">
    <name type="scientific">Boletus edulis BED1</name>
    <dbReference type="NCBI Taxonomy" id="1328754"/>
    <lineage>
        <taxon>Eukaryota</taxon>
        <taxon>Fungi</taxon>
        <taxon>Dikarya</taxon>
        <taxon>Basidiomycota</taxon>
        <taxon>Agaricomycotina</taxon>
        <taxon>Agaricomycetes</taxon>
        <taxon>Agaricomycetidae</taxon>
        <taxon>Boletales</taxon>
        <taxon>Boletineae</taxon>
        <taxon>Boletaceae</taxon>
        <taxon>Boletoideae</taxon>
        <taxon>Boletus</taxon>
    </lineage>
</organism>
<evidence type="ECO:0000313" key="2">
    <source>
        <dbReference type="Proteomes" id="UP001194468"/>
    </source>
</evidence>
<evidence type="ECO:0000313" key="1">
    <source>
        <dbReference type="EMBL" id="KAF8437141.1"/>
    </source>
</evidence>
<dbReference type="EMBL" id="WHUW01000019">
    <property type="protein sequence ID" value="KAF8437141.1"/>
    <property type="molecule type" value="Genomic_DNA"/>
</dbReference>
<comment type="caution">
    <text evidence="1">The sequence shown here is derived from an EMBL/GenBank/DDBJ whole genome shotgun (WGS) entry which is preliminary data.</text>
</comment>
<accession>A0AAD4GCZ6</accession>
<dbReference type="AlphaFoldDB" id="A0AAD4GCZ6"/>
<name>A0AAD4GCZ6_BOLED</name>
<protein>
    <submittedName>
        <fullName evidence="1">Uncharacterized protein</fullName>
    </submittedName>
</protein>
<keyword evidence="2" id="KW-1185">Reference proteome</keyword>